<protein>
    <submittedName>
        <fullName evidence="1">Uncharacterized protein</fullName>
    </submittedName>
</protein>
<name>A0A8D8UPN0_9HEMI</name>
<dbReference type="EMBL" id="HBUF01345333">
    <property type="protein sequence ID" value="CAG6708766.1"/>
    <property type="molecule type" value="Transcribed_RNA"/>
</dbReference>
<evidence type="ECO:0000313" key="1">
    <source>
        <dbReference type="EMBL" id="CAG6708766.1"/>
    </source>
</evidence>
<sequence length="101" mass="11797">MTLEDRRQLNDLVFLHKLLNNNVFCPDLLSQIKINVPTRNTRNKRIFVLDRWRTNMDRYSPLQRCQDLWNRLASDGGVDIFSDPCSRILDFAEGGGLPFTT</sequence>
<reference evidence="1" key="1">
    <citation type="submission" date="2021-05" db="EMBL/GenBank/DDBJ databases">
        <authorList>
            <person name="Alioto T."/>
            <person name="Alioto T."/>
            <person name="Gomez Garrido J."/>
        </authorList>
    </citation>
    <scope>NUCLEOTIDE SEQUENCE</scope>
</reference>
<proteinExistence type="predicted"/>
<organism evidence="1">
    <name type="scientific">Cacopsylla melanoneura</name>
    <dbReference type="NCBI Taxonomy" id="428564"/>
    <lineage>
        <taxon>Eukaryota</taxon>
        <taxon>Metazoa</taxon>
        <taxon>Ecdysozoa</taxon>
        <taxon>Arthropoda</taxon>
        <taxon>Hexapoda</taxon>
        <taxon>Insecta</taxon>
        <taxon>Pterygota</taxon>
        <taxon>Neoptera</taxon>
        <taxon>Paraneoptera</taxon>
        <taxon>Hemiptera</taxon>
        <taxon>Sternorrhyncha</taxon>
        <taxon>Psylloidea</taxon>
        <taxon>Psyllidae</taxon>
        <taxon>Psyllinae</taxon>
        <taxon>Cacopsylla</taxon>
    </lineage>
</organism>
<accession>A0A8D8UPN0</accession>
<dbReference type="AlphaFoldDB" id="A0A8D8UPN0"/>